<dbReference type="Gene3D" id="2.40.420.20">
    <property type="match status" value="1"/>
</dbReference>
<dbReference type="InterPro" id="IPR006143">
    <property type="entry name" value="RND_pump_MFP"/>
</dbReference>
<dbReference type="AlphaFoldDB" id="A0A9Y2AI69"/>
<proteinExistence type="inferred from homology"/>
<name>A0A9Y2AI69_9FIRM</name>
<dbReference type="InterPro" id="IPR058624">
    <property type="entry name" value="MdtA-like_HH"/>
</dbReference>
<dbReference type="GO" id="GO:0005886">
    <property type="term" value="C:plasma membrane"/>
    <property type="evidence" value="ECO:0007669"/>
    <property type="project" value="UniProtKB-SubCell"/>
</dbReference>
<keyword evidence="10" id="KW-1185">Reference proteome</keyword>
<dbReference type="PROSITE" id="PS51257">
    <property type="entry name" value="PROKAR_LIPOPROTEIN"/>
    <property type="match status" value="1"/>
</dbReference>
<feature type="signal peptide" evidence="4">
    <location>
        <begin position="1"/>
        <end position="26"/>
    </location>
</feature>
<evidence type="ECO:0000256" key="3">
    <source>
        <dbReference type="SAM" id="Coils"/>
    </source>
</evidence>
<evidence type="ECO:0000313" key="9">
    <source>
        <dbReference type="EMBL" id="WIW70236.1"/>
    </source>
</evidence>
<dbReference type="InterPro" id="IPR058627">
    <property type="entry name" value="MdtA-like_C"/>
</dbReference>
<dbReference type="Pfam" id="PF25917">
    <property type="entry name" value="BSH_RND"/>
    <property type="match status" value="1"/>
</dbReference>
<keyword evidence="4" id="KW-0732">Signal</keyword>
<evidence type="ECO:0000259" key="7">
    <source>
        <dbReference type="Pfam" id="PF25944"/>
    </source>
</evidence>
<dbReference type="Pfam" id="PF25876">
    <property type="entry name" value="HH_MFP_RND"/>
    <property type="match status" value="1"/>
</dbReference>
<dbReference type="PANTHER" id="PTHR30158">
    <property type="entry name" value="ACRA/E-RELATED COMPONENT OF DRUG EFFLUX TRANSPORTER"/>
    <property type="match status" value="1"/>
</dbReference>
<evidence type="ECO:0000256" key="2">
    <source>
        <dbReference type="ARBA" id="ARBA00009477"/>
    </source>
</evidence>
<protein>
    <submittedName>
        <fullName evidence="9">Efflux RND transporter periplasmic adaptor subunit</fullName>
    </submittedName>
</protein>
<sequence>MKACCLSLVAVFALSAVLGCGSTKQASQSGQPVKVKAVQVIQKDTPMTSEYAGQIQAKNEIKIQARVSGNIIEKLVNGGDSVHKGQPLFRIDPRQYESALNSAQASLAQAEANLSNARLDTDRYRQLAAADAIAEQTLNTQQSVEEQNAAVVEFNRANVQKAADDLADTVIVSPIDGRMDVNDLSVGTYVTAGSTTMATVSSTNPVFVQFSMSENEYLKLASLHKNGMTEQWGETVAITLSDGTQYPITGKVTQVDRGLAQNSGTLTFKATFENPNAILIPGMFARVKISGETIPNAILVPQRAVQQLLEKSFVTVVGADNKAESREVKLGSKVGSYYIVESGLTAADQVVVEGLTKIQSGVALDVTLVTPEELQLSLN</sequence>
<feature type="domain" description="Multidrug resistance protein MdtA-like C-terminal permuted SH3" evidence="8">
    <location>
        <begin position="296"/>
        <end position="356"/>
    </location>
</feature>
<dbReference type="Pfam" id="PF25967">
    <property type="entry name" value="RND-MFP_C"/>
    <property type="match status" value="1"/>
</dbReference>
<reference evidence="9" key="1">
    <citation type="submission" date="2023-03" db="EMBL/GenBank/DDBJ databases">
        <title>Selenobaculum gbiensis gen. nov. sp. nov., a new bacterium isolated from the gut microbiota of IBD patient.</title>
        <authorList>
            <person name="Yeo S."/>
            <person name="Park H."/>
            <person name="Huh C.S."/>
        </authorList>
    </citation>
    <scope>NUCLEOTIDE SEQUENCE</scope>
    <source>
        <strain evidence="9">ICN-92133</strain>
    </source>
</reference>
<dbReference type="GO" id="GO:0022857">
    <property type="term" value="F:transmembrane transporter activity"/>
    <property type="evidence" value="ECO:0007669"/>
    <property type="project" value="InterPro"/>
</dbReference>
<dbReference type="NCBIfam" id="TIGR01730">
    <property type="entry name" value="RND_mfp"/>
    <property type="match status" value="1"/>
</dbReference>
<evidence type="ECO:0000313" key="10">
    <source>
        <dbReference type="Proteomes" id="UP001243623"/>
    </source>
</evidence>
<feature type="domain" description="Multidrug resistance protein MdtA-like beta-barrel" evidence="7">
    <location>
        <begin position="205"/>
        <end position="290"/>
    </location>
</feature>
<dbReference type="FunFam" id="2.40.420.20:FF:000001">
    <property type="entry name" value="Efflux RND transporter periplasmic adaptor subunit"/>
    <property type="match status" value="1"/>
</dbReference>
<comment type="subcellular location">
    <subcellularLocation>
        <location evidence="1">Cell envelope</location>
    </subcellularLocation>
</comment>
<dbReference type="Gene3D" id="1.10.287.470">
    <property type="entry name" value="Helix hairpin bin"/>
    <property type="match status" value="1"/>
</dbReference>
<dbReference type="KEGG" id="sgbi:P3F81_10095"/>
<dbReference type="Proteomes" id="UP001243623">
    <property type="component" value="Chromosome"/>
</dbReference>
<dbReference type="Gene3D" id="2.40.50.100">
    <property type="match status" value="1"/>
</dbReference>
<feature type="domain" description="Multidrug resistance protein MdtA-like alpha-helical hairpin" evidence="5">
    <location>
        <begin position="100"/>
        <end position="167"/>
    </location>
</feature>
<dbReference type="SUPFAM" id="SSF111369">
    <property type="entry name" value="HlyD-like secretion proteins"/>
    <property type="match status" value="1"/>
</dbReference>
<evidence type="ECO:0000259" key="6">
    <source>
        <dbReference type="Pfam" id="PF25917"/>
    </source>
</evidence>
<evidence type="ECO:0000256" key="4">
    <source>
        <dbReference type="SAM" id="SignalP"/>
    </source>
</evidence>
<dbReference type="EMBL" id="CP120678">
    <property type="protein sequence ID" value="WIW70236.1"/>
    <property type="molecule type" value="Genomic_DNA"/>
</dbReference>
<evidence type="ECO:0000259" key="8">
    <source>
        <dbReference type="Pfam" id="PF25967"/>
    </source>
</evidence>
<dbReference type="InterPro" id="IPR058625">
    <property type="entry name" value="MdtA-like_BSH"/>
</dbReference>
<evidence type="ECO:0000256" key="1">
    <source>
        <dbReference type="ARBA" id="ARBA00004196"/>
    </source>
</evidence>
<comment type="similarity">
    <text evidence="2">Belongs to the membrane fusion protein (MFP) (TC 8.A.1) family.</text>
</comment>
<organism evidence="9 10">
    <name type="scientific">Selenobaculum gibii</name>
    <dbReference type="NCBI Taxonomy" id="3054208"/>
    <lineage>
        <taxon>Bacteria</taxon>
        <taxon>Bacillati</taxon>
        <taxon>Bacillota</taxon>
        <taxon>Negativicutes</taxon>
        <taxon>Selenomonadales</taxon>
        <taxon>Selenomonadaceae</taxon>
        <taxon>Selenobaculum</taxon>
    </lineage>
</organism>
<feature type="coiled-coil region" evidence="3">
    <location>
        <begin position="100"/>
        <end position="127"/>
    </location>
</feature>
<dbReference type="GO" id="GO:0046677">
    <property type="term" value="P:response to antibiotic"/>
    <property type="evidence" value="ECO:0007669"/>
    <property type="project" value="TreeGrafter"/>
</dbReference>
<feature type="domain" description="Multidrug resistance protein MdtA-like barrel-sandwich hybrid" evidence="6">
    <location>
        <begin position="60"/>
        <end position="200"/>
    </location>
</feature>
<evidence type="ECO:0000259" key="5">
    <source>
        <dbReference type="Pfam" id="PF25876"/>
    </source>
</evidence>
<keyword evidence="3" id="KW-0175">Coiled coil</keyword>
<feature type="chain" id="PRO_5040869600" evidence="4">
    <location>
        <begin position="27"/>
        <end position="379"/>
    </location>
</feature>
<dbReference type="Pfam" id="PF25944">
    <property type="entry name" value="Beta-barrel_RND"/>
    <property type="match status" value="1"/>
</dbReference>
<dbReference type="InterPro" id="IPR058626">
    <property type="entry name" value="MdtA-like_b-barrel"/>
</dbReference>
<dbReference type="RefSeq" id="WP_147670027.1">
    <property type="nucleotide sequence ID" value="NZ_CP120678.1"/>
</dbReference>
<dbReference type="Gene3D" id="2.40.30.170">
    <property type="match status" value="1"/>
</dbReference>
<accession>A0A9Y2AI69</accession>
<gene>
    <name evidence="9" type="ORF">P3F81_10095</name>
</gene>